<comment type="catalytic activity">
    <reaction evidence="14 15">
        <text>DNA(n) + a 2'-deoxyribonucleoside 5'-triphosphate = DNA(n+1) + diphosphate</text>
        <dbReference type="Rhea" id="RHEA:22508"/>
        <dbReference type="Rhea" id="RHEA-COMP:17339"/>
        <dbReference type="Rhea" id="RHEA-COMP:17340"/>
        <dbReference type="ChEBI" id="CHEBI:33019"/>
        <dbReference type="ChEBI" id="CHEBI:61560"/>
        <dbReference type="ChEBI" id="CHEBI:173112"/>
        <dbReference type="EC" id="2.7.7.7"/>
    </reaction>
</comment>
<keyword evidence="11 15" id="KW-0239">DNA-directed DNA polymerase</keyword>
<evidence type="ECO:0000256" key="7">
    <source>
        <dbReference type="ARBA" id="ARBA00022705"/>
    </source>
</evidence>
<feature type="binding site" evidence="15">
    <location>
        <position position="104"/>
    </location>
    <ligand>
        <name>Mg(2+)</name>
        <dbReference type="ChEBI" id="CHEBI:18420"/>
    </ligand>
</feature>
<dbReference type="InterPro" id="IPR017961">
    <property type="entry name" value="DNA_pol_Y-fam_little_finger"/>
</dbReference>
<keyword evidence="4 15" id="KW-0963">Cytoplasm</keyword>
<dbReference type="Pfam" id="PF21999">
    <property type="entry name" value="IMS_HHH_1"/>
    <property type="match status" value="1"/>
</dbReference>
<evidence type="ECO:0000256" key="11">
    <source>
        <dbReference type="ARBA" id="ARBA00022932"/>
    </source>
</evidence>
<keyword evidence="13 15" id="KW-0234">DNA repair</keyword>
<comment type="similarity">
    <text evidence="2 15">Belongs to the DNA polymerase type-Y family.</text>
</comment>
<keyword evidence="6 15" id="KW-0548">Nucleotidyltransferase</keyword>
<keyword evidence="12 15" id="KW-0238">DNA-binding</keyword>
<dbReference type="SUPFAM" id="SSF56672">
    <property type="entry name" value="DNA/RNA polymerases"/>
    <property type="match status" value="1"/>
</dbReference>
<dbReference type="HAMAP" id="MF_01113">
    <property type="entry name" value="DNApol_IV"/>
    <property type="match status" value="1"/>
</dbReference>
<dbReference type="InterPro" id="IPR022880">
    <property type="entry name" value="DNApol_IV"/>
</dbReference>
<proteinExistence type="inferred from homology"/>
<evidence type="ECO:0000256" key="12">
    <source>
        <dbReference type="ARBA" id="ARBA00023125"/>
    </source>
</evidence>
<dbReference type="Gene3D" id="3.30.1490.100">
    <property type="entry name" value="DNA polymerase, Y-family, little finger domain"/>
    <property type="match status" value="1"/>
</dbReference>
<keyword evidence="8 15" id="KW-0479">Metal-binding</keyword>
<evidence type="ECO:0000313" key="18">
    <source>
        <dbReference type="Proteomes" id="UP000245523"/>
    </source>
</evidence>
<evidence type="ECO:0000256" key="5">
    <source>
        <dbReference type="ARBA" id="ARBA00022679"/>
    </source>
</evidence>
<feature type="site" description="Substrate discrimination" evidence="15">
    <location>
        <position position="14"/>
    </location>
</feature>
<dbReference type="InterPro" id="IPR053848">
    <property type="entry name" value="IMS_HHH_1"/>
</dbReference>
<evidence type="ECO:0000259" key="16">
    <source>
        <dbReference type="PROSITE" id="PS50173"/>
    </source>
</evidence>
<evidence type="ECO:0000256" key="15">
    <source>
        <dbReference type="HAMAP-Rule" id="MF_01113"/>
    </source>
</evidence>
<organism evidence="17 18">
    <name type="scientific">Hallerella porci</name>
    <dbReference type="NCBI Taxonomy" id="1945871"/>
    <lineage>
        <taxon>Bacteria</taxon>
        <taxon>Pseudomonadati</taxon>
        <taxon>Fibrobacterota</taxon>
        <taxon>Fibrobacteria</taxon>
        <taxon>Fibrobacterales</taxon>
        <taxon>Fibrobacteraceae</taxon>
        <taxon>Hallerella</taxon>
    </lineage>
</organism>
<evidence type="ECO:0000256" key="10">
    <source>
        <dbReference type="ARBA" id="ARBA00022842"/>
    </source>
</evidence>
<dbReference type="PROSITE" id="PS50173">
    <property type="entry name" value="UMUC"/>
    <property type="match status" value="1"/>
</dbReference>
<comment type="caution">
    <text evidence="17">The sequence shown here is derived from an EMBL/GenBank/DDBJ whole genome shotgun (WGS) entry which is preliminary data.</text>
</comment>
<keyword evidence="10 15" id="KW-0460">Magnesium</keyword>
<dbReference type="InterPro" id="IPR043502">
    <property type="entry name" value="DNA/RNA_pol_sf"/>
</dbReference>
<dbReference type="Gene3D" id="3.40.1170.60">
    <property type="match status" value="1"/>
</dbReference>
<dbReference type="EMBL" id="QGHD01000009">
    <property type="protein sequence ID" value="PWL01957.1"/>
    <property type="molecule type" value="Genomic_DNA"/>
</dbReference>
<evidence type="ECO:0000256" key="8">
    <source>
        <dbReference type="ARBA" id="ARBA00022723"/>
    </source>
</evidence>
<dbReference type="PANTHER" id="PTHR11076:SF33">
    <property type="entry name" value="DNA POLYMERASE KAPPA"/>
    <property type="match status" value="1"/>
</dbReference>
<reference evidence="17 18" key="1">
    <citation type="submission" date="2018-05" db="EMBL/GenBank/DDBJ databases">
        <title>Animal gut microbial communities from fecal samples from Wisconsin, USA.</title>
        <authorList>
            <person name="Neumann A."/>
        </authorList>
    </citation>
    <scope>NUCLEOTIDE SEQUENCE [LARGE SCALE GENOMIC DNA]</scope>
    <source>
        <strain evidence="17 18">UWS4</strain>
    </source>
</reference>
<comment type="subcellular location">
    <subcellularLocation>
        <location evidence="1 15">Cytoplasm</location>
    </subcellularLocation>
</comment>
<dbReference type="EC" id="2.7.7.7" evidence="15"/>
<dbReference type="PANTHER" id="PTHR11076">
    <property type="entry name" value="DNA REPAIR POLYMERASE UMUC / TRANSFERASE FAMILY MEMBER"/>
    <property type="match status" value="1"/>
</dbReference>
<feature type="binding site" evidence="15">
    <location>
        <position position="9"/>
    </location>
    <ligand>
        <name>Mg(2+)</name>
        <dbReference type="ChEBI" id="CHEBI:18420"/>
    </ligand>
</feature>
<keyword evidence="7 15" id="KW-0235">DNA replication</keyword>
<feature type="active site" evidence="15">
    <location>
        <position position="105"/>
    </location>
</feature>
<dbReference type="Pfam" id="PF00817">
    <property type="entry name" value="IMS"/>
    <property type="match status" value="1"/>
</dbReference>
<dbReference type="Pfam" id="PF11799">
    <property type="entry name" value="IMS_C"/>
    <property type="match status" value="1"/>
</dbReference>
<dbReference type="InterPro" id="IPR036775">
    <property type="entry name" value="DNA_pol_Y-fam_lit_finger_sf"/>
</dbReference>
<evidence type="ECO:0000256" key="1">
    <source>
        <dbReference type="ARBA" id="ARBA00004496"/>
    </source>
</evidence>
<dbReference type="NCBIfam" id="NF002677">
    <property type="entry name" value="PRK02406.1"/>
    <property type="match status" value="1"/>
</dbReference>
<comment type="cofactor">
    <cofactor evidence="15">
        <name>Mg(2+)</name>
        <dbReference type="ChEBI" id="CHEBI:18420"/>
    </cofactor>
    <text evidence="15">Binds 2 magnesium ions per subunit.</text>
</comment>
<evidence type="ECO:0000256" key="4">
    <source>
        <dbReference type="ARBA" id="ARBA00022490"/>
    </source>
</evidence>
<keyword evidence="9 15" id="KW-0227">DNA damage</keyword>
<dbReference type="InterPro" id="IPR001126">
    <property type="entry name" value="UmuC"/>
</dbReference>
<gene>
    <name evidence="15" type="primary">dinB</name>
    <name evidence="17" type="ORF">B0H50_10946</name>
</gene>
<dbReference type="InterPro" id="IPR050116">
    <property type="entry name" value="DNA_polymerase-Y"/>
</dbReference>
<evidence type="ECO:0000256" key="9">
    <source>
        <dbReference type="ARBA" id="ARBA00022763"/>
    </source>
</evidence>
<comment type="function">
    <text evidence="15">Poorly processive, error-prone DNA polymerase involved in untargeted mutagenesis. Copies undamaged DNA at stalled replication forks, which arise in vivo from mismatched or misaligned primer ends. These misaligned primers can be extended by PolIV. Exhibits no 3'-5' exonuclease (proofreading) activity. May be involved in translesional synthesis, in conjunction with the beta clamp from PolIII.</text>
</comment>
<keyword evidence="5 15" id="KW-0808">Transferase</keyword>
<keyword evidence="18" id="KW-1185">Reference proteome</keyword>
<accession>A0ABX5LQA4</accession>
<feature type="domain" description="UmuC" evidence="16">
    <location>
        <begin position="5"/>
        <end position="187"/>
    </location>
</feature>
<keyword evidence="3 15" id="KW-0515">Mutator protein</keyword>
<evidence type="ECO:0000256" key="3">
    <source>
        <dbReference type="ARBA" id="ARBA00022457"/>
    </source>
</evidence>
<dbReference type="CDD" id="cd03586">
    <property type="entry name" value="PolY_Pol_IV_kappa"/>
    <property type="match status" value="1"/>
</dbReference>
<protein>
    <recommendedName>
        <fullName evidence="15">DNA polymerase IV</fullName>
        <shortName evidence="15">Pol IV</shortName>
        <ecNumber evidence="15">2.7.7.7</ecNumber>
    </recommendedName>
</protein>
<dbReference type="Gene3D" id="3.30.70.270">
    <property type="match status" value="1"/>
</dbReference>
<sequence length="358" mass="41069">MIRKIIHIDMDCFYAAVEMRRHPEYRFVPMAVGGSVENRSVLSTCNYPAREFGLHSAMSTFQALKRCPNLVLLPVDHAAYQAESAEIFKIFYRYTNRVEGLSLDEAFLDVTGSDTQNGSASLIAQEIRNAIFEERGGITASAGIAPNKFLAKVASDWKKPNGQFTIRPEDVDNFTAELPLEKIPGVGKASLKKFLAQGFVLCKDIRPFSKEELFQRFGSLGESLYDFSRGIDNRPVNPSRIRKSISTEFTFPQDVFGVENCEKELRTVYFEFLKRANRYIEKESQKTFPVFHCFVKIKYENFKSTTIERTFSDVSWKRFSSLFRERYNSQQKVRLLGAGIRLENNSAENEIHIQTELF</sequence>
<evidence type="ECO:0000256" key="6">
    <source>
        <dbReference type="ARBA" id="ARBA00022695"/>
    </source>
</evidence>
<dbReference type="SUPFAM" id="SSF100879">
    <property type="entry name" value="Lesion bypass DNA polymerase (Y-family), little finger domain"/>
    <property type="match status" value="1"/>
</dbReference>
<evidence type="ECO:0000313" key="17">
    <source>
        <dbReference type="EMBL" id="PWL01957.1"/>
    </source>
</evidence>
<dbReference type="Gene3D" id="1.10.150.20">
    <property type="entry name" value="5' to 3' exonuclease, C-terminal subdomain"/>
    <property type="match status" value="1"/>
</dbReference>
<dbReference type="InterPro" id="IPR043128">
    <property type="entry name" value="Rev_trsase/Diguanyl_cyclase"/>
</dbReference>
<evidence type="ECO:0000256" key="2">
    <source>
        <dbReference type="ARBA" id="ARBA00010945"/>
    </source>
</evidence>
<comment type="subunit">
    <text evidence="15">Monomer.</text>
</comment>
<evidence type="ECO:0000256" key="13">
    <source>
        <dbReference type="ARBA" id="ARBA00023204"/>
    </source>
</evidence>
<evidence type="ECO:0000256" key="14">
    <source>
        <dbReference type="ARBA" id="ARBA00049244"/>
    </source>
</evidence>
<dbReference type="Proteomes" id="UP000245523">
    <property type="component" value="Unassembled WGS sequence"/>
</dbReference>
<name>A0ABX5LQA4_9BACT</name>
<dbReference type="RefSeq" id="WP_199191880.1">
    <property type="nucleotide sequence ID" value="NZ_JAXEIU010000063.1"/>
</dbReference>